<comment type="caution">
    <text evidence="1">The sequence shown here is derived from an EMBL/GenBank/DDBJ whole genome shotgun (WGS) entry which is preliminary data.</text>
</comment>
<reference evidence="1 2" key="1">
    <citation type="journal article" date="2015" name="Microbiome">
        <title>Genomic resolution of linkages in carbon, nitrogen, and sulfur cycling among widespread estuary sediment bacteria.</title>
        <authorList>
            <person name="Baker B.J."/>
            <person name="Lazar C.S."/>
            <person name="Teske A.P."/>
            <person name="Dick G.J."/>
        </authorList>
    </citation>
    <scope>NUCLEOTIDE SEQUENCE [LARGE SCALE GENOMIC DNA]</scope>
    <source>
        <strain evidence="1">SM23_42</strain>
    </source>
</reference>
<dbReference type="Proteomes" id="UP000051373">
    <property type="component" value="Unassembled WGS sequence"/>
</dbReference>
<dbReference type="SUPFAM" id="SSF55681">
    <property type="entry name" value="Class II aaRS and biotin synthetases"/>
    <property type="match status" value="1"/>
</dbReference>
<proteinExistence type="predicted"/>
<accession>A0A0S8FT65</accession>
<evidence type="ECO:0008006" key="3">
    <source>
        <dbReference type="Google" id="ProtNLM"/>
    </source>
</evidence>
<dbReference type="Gene3D" id="3.30.930.10">
    <property type="entry name" value="Bira Bifunctional Protein, Domain 2"/>
    <property type="match status" value="1"/>
</dbReference>
<evidence type="ECO:0000313" key="1">
    <source>
        <dbReference type="EMBL" id="KPK63968.1"/>
    </source>
</evidence>
<evidence type="ECO:0000313" key="2">
    <source>
        <dbReference type="Proteomes" id="UP000051373"/>
    </source>
</evidence>
<dbReference type="PIRSF" id="PIRSF006503">
    <property type="entry name" value="UCP006503"/>
    <property type="match status" value="1"/>
</dbReference>
<dbReference type="InterPro" id="IPR007162">
    <property type="entry name" value="DUF366"/>
</dbReference>
<protein>
    <recommendedName>
        <fullName evidence="3">DUF366 domain-containing protein</fullName>
    </recommendedName>
</protein>
<dbReference type="AlphaFoldDB" id="A0A0S8FT65"/>
<dbReference type="STRING" id="1703779.AMJ83_04670"/>
<dbReference type="InterPro" id="IPR045864">
    <property type="entry name" value="aa-tRNA-synth_II/BPL/LPL"/>
</dbReference>
<sequence>MKYFLAKQQITYTGEQLRSNFAYTHFGVVGDSIVAFCGPCDVKVEAMVDIEDVKDGSRIYSENMLHFIVEHYDTDLEKNVLRQVLLCNIIKDLLNNMIRGSVVRRVGTDLYDGDAKLSVSVATVTPISSLIHYGINISSANTPVKAKGLEDYSIDPLEFADLVMKEYVQDLEGIHNARCKVKWVK</sequence>
<gene>
    <name evidence="1" type="ORF">AMJ83_04670</name>
</gene>
<organism evidence="1 2">
    <name type="scientific">candidate division WOR_3 bacterium SM23_42</name>
    <dbReference type="NCBI Taxonomy" id="1703779"/>
    <lineage>
        <taxon>Bacteria</taxon>
        <taxon>Bacteria division WOR-3</taxon>
    </lineage>
</organism>
<name>A0A0S8FT65_UNCW3</name>
<dbReference type="Pfam" id="PF04017">
    <property type="entry name" value="DUF366"/>
    <property type="match status" value="1"/>
</dbReference>
<dbReference type="EMBL" id="LJUJ01000007">
    <property type="protein sequence ID" value="KPK63968.1"/>
    <property type="molecule type" value="Genomic_DNA"/>
</dbReference>